<dbReference type="PROSITE" id="PS50059">
    <property type="entry name" value="FKBP_PPIASE"/>
    <property type="match status" value="1"/>
</dbReference>
<dbReference type="EMBL" id="JANBUH010000306">
    <property type="protein sequence ID" value="KAJ2752244.1"/>
    <property type="molecule type" value="Genomic_DNA"/>
</dbReference>
<dbReference type="InterPro" id="IPR041200">
    <property type="entry name" value="FKBP3_BTHB"/>
</dbReference>
<dbReference type="InterPro" id="IPR001179">
    <property type="entry name" value="PPIase_FKBP_dom"/>
</dbReference>
<dbReference type="OrthoDB" id="1902587at2759"/>
<dbReference type="Gene3D" id="3.10.50.40">
    <property type="match status" value="1"/>
</dbReference>
<evidence type="ECO:0000313" key="8">
    <source>
        <dbReference type="EMBL" id="KAJ2752244.1"/>
    </source>
</evidence>
<dbReference type="Pfam" id="PF00254">
    <property type="entry name" value="FKBP_C"/>
    <property type="match status" value="1"/>
</dbReference>
<protein>
    <recommendedName>
        <fullName evidence="2 6">peptidylprolyl isomerase</fullName>
        <ecNumber evidence="2 6">5.2.1.8</ecNumber>
    </recommendedName>
</protein>
<dbReference type="PANTHER" id="PTHR46493">
    <property type="entry name" value="PEPTIDYL-PROLYL CIS-TRANS ISOMERASE FKBP3"/>
    <property type="match status" value="1"/>
</dbReference>
<dbReference type="PANTHER" id="PTHR46493:SF1">
    <property type="entry name" value="PEPTIDYL-PROLYL CIS-TRANS ISOMERASE FKBP3"/>
    <property type="match status" value="1"/>
</dbReference>
<dbReference type="EC" id="5.2.1.8" evidence="2 6"/>
<evidence type="ECO:0000256" key="2">
    <source>
        <dbReference type="ARBA" id="ARBA00013194"/>
    </source>
</evidence>
<keyword evidence="4 6" id="KW-0697">Rotamase</keyword>
<sequence>MSSSEITPKWTAEELAGEGVSKKDLVSYLHESGSNTFLLAHKLNGKLASVVKTAKKPALIAAYKNLFETKQFRSSDEVSVTEIKQEKAAVADSSTEKQAEVAQPTVVEEPKYTKRVIKKGTGLGCPVKGDRVSVYYSGWLEDGTLFDTNITTKGRKPSSPLVFKVGTDTVIRGWDEALMTMKKGEVASLTIQPEWAYGQRGKPDRIPPNATLKFEITLVQFD</sequence>
<gene>
    <name evidence="8" type="primary">FKBP3</name>
    <name evidence="8" type="ORF">GGI19_003967</name>
</gene>
<comment type="catalytic activity">
    <reaction evidence="1 6">
        <text>[protein]-peptidylproline (omega=180) = [protein]-peptidylproline (omega=0)</text>
        <dbReference type="Rhea" id="RHEA:16237"/>
        <dbReference type="Rhea" id="RHEA-COMP:10747"/>
        <dbReference type="Rhea" id="RHEA-COMP:10748"/>
        <dbReference type="ChEBI" id="CHEBI:83833"/>
        <dbReference type="ChEBI" id="CHEBI:83834"/>
        <dbReference type="EC" id="5.2.1.8"/>
    </reaction>
</comment>
<proteinExistence type="predicted"/>
<name>A0A9W8GWY4_9FUNG</name>
<evidence type="ECO:0000256" key="5">
    <source>
        <dbReference type="ARBA" id="ARBA00023235"/>
    </source>
</evidence>
<accession>A0A9W8GWY4</accession>
<reference evidence="8" key="1">
    <citation type="submission" date="2022-07" db="EMBL/GenBank/DDBJ databases">
        <title>Phylogenomic reconstructions and comparative analyses of Kickxellomycotina fungi.</title>
        <authorList>
            <person name="Reynolds N.K."/>
            <person name="Stajich J.E."/>
            <person name="Barry K."/>
            <person name="Grigoriev I.V."/>
            <person name="Crous P."/>
            <person name="Smith M.E."/>
        </authorList>
    </citation>
    <scope>NUCLEOTIDE SEQUENCE</scope>
    <source>
        <strain evidence="8">BCRC 34297</strain>
    </source>
</reference>
<dbReference type="GO" id="GO:0003755">
    <property type="term" value="F:peptidyl-prolyl cis-trans isomerase activity"/>
    <property type="evidence" value="ECO:0007669"/>
    <property type="project" value="UniProtKB-KW"/>
</dbReference>
<comment type="caution">
    <text evidence="8">The sequence shown here is derived from an EMBL/GenBank/DDBJ whole genome shotgun (WGS) entry which is preliminary data.</text>
</comment>
<organism evidence="8 9">
    <name type="scientific">Coemansia pectinata</name>
    <dbReference type="NCBI Taxonomy" id="1052879"/>
    <lineage>
        <taxon>Eukaryota</taxon>
        <taxon>Fungi</taxon>
        <taxon>Fungi incertae sedis</taxon>
        <taxon>Zoopagomycota</taxon>
        <taxon>Kickxellomycotina</taxon>
        <taxon>Kickxellomycetes</taxon>
        <taxon>Kickxellales</taxon>
        <taxon>Kickxellaceae</taxon>
        <taxon>Coemansia</taxon>
    </lineage>
</organism>
<dbReference type="Proteomes" id="UP001140011">
    <property type="component" value="Unassembled WGS sequence"/>
</dbReference>
<dbReference type="Gene3D" id="1.10.720.80">
    <property type="match status" value="1"/>
</dbReference>
<dbReference type="SUPFAM" id="SSF54534">
    <property type="entry name" value="FKBP-like"/>
    <property type="match status" value="1"/>
</dbReference>
<evidence type="ECO:0000313" key="9">
    <source>
        <dbReference type="Proteomes" id="UP001140011"/>
    </source>
</evidence>
<dbReference type="Pfam" id="PF18410">
    <property type="entry name" value="BTHB"/>
    <property type="match status" value="1"/>
</dbReference>
<dbReference type="CDD" id="cd21063">
    <property type="entry name" value="BTHB_FKBP25"/>
    <property type="match status" value="1"/>
</dbReference>
<evidence type="ECO:0000256" key="1">
    <source>
        <dbReference type="ARBA" id="ARBA00000971"/>
    </source>
</evidence>
<dbReference type="InterPro" id="IPR046357">
    <property type="entry name" value="PPIase_dom_sf"/>
</dbReference>
<dbReference type="FunFam" id="3.10.50.40:FF:000006">
    <property type="entry name" value="Peptidyl-prolyl cis-trans isomerase"/>
    <property type="match status" value="1"/>
</dbReference>
<evidence type="ECO:0000259" key="7">
    <source>
        <dbReference type="PROSITE" id="PS50059"/>
    </source>
</evidence>
<keyword evidence="9" id="KW-1185">Reference proteome</keyword>
<evidence type="ECO:0000256" key="6">
    <source>
        <dbReference type="PROSITE-ProRule" id="PRU00277"/>
    </source>
</evidence>
<dbReference type="InterPro" id="IPR043368">
    <property type="entry name" value="FKBP3"/>
</dbReference>
<evidence type="ECO:0000256" key="4">
    <source>
        <dbReference type="ARBA" id="ARBA00023110"/>
    </source>
</evidence>
<dbReference type="AlphaFoldDB" id="A0A9W8GWY4"/>
<keyword evidence="5 6" id="KW-0413">Isomerase</keyword>
<evidence type="ECO:0000256" key="3">
    <source>
        <dbReference type="ARBA" id="ARBA00022553"/>
    </source>
</evidence>
<feature type="domain" description="PPIase FKBP-type" evidence="7">
    <location>
        <begin position="129"/>
        <end position="222"/>
    </location>
</feature>
<keyword evidence="3" id="KW-0597">Phosphoprotein</keyword>